<keyword evidence="2" id="KW-1185">Reference proteome</keyword>
<dbReference type="OrthoDB" id="621609at2759"/>
<dbReference type="SUPFAM" id="SSF55874">
    <property type="entry name" value="ATPase domain of HSP90 chaperone/DNA topoisomerase II/histidine kinase"/>
    <property type="match status" value="1"/>
</dbReference>
<dbReference type="PANTHER" id="PTHR33566">
    <property type="entry name" value="EN/SPM-LIKE TRANSPOSON-RELATED"/>
    <property type="match status" value="1"/>
</dbReference>
<reference evidence="2" key="1">
    <citation type="journal article" date="2019" name="Nat. Commun.">
        <title>Genome-wide association mapping of date palm fruit traits.</title>
        <authorList>
            <person name="Hazzouri K.M."/>
            <person name="Gros-Balthazard M."/>
            <person name="Flowers J.M."/>
            <person name="Copetti D."/>
            <person name="Lemansour A."/>
            <person name="Lebrun M."/>
            <person name="Masmoudi K."/>
            <person name="Ferrand S."/>
            <person name="Dhar M.I."/>
            <person name="Fresquez Z.A."/>
            <person name="Rosas U."/>
            <person name="Zhang J."/>
            <person name="Talag J."/>
            <person name="Lee S."/>
            <person name="Kudrna D."/>
            <person name="Powell R.F."/>
            <person name="Leitch I.J."/>
            <person name="Krueger R.R."/>
            <person name="Wing R.A."/>
            <person name="Amiri K.M.A."/>
            <person name="Purugganan M.D."/>
        </authorList>
    </citation>
    <scope>NUCLEOTIDE SEQUENCE [LARGE SCALE GENOMIC DNA]</scope>
    <source>
        <strain evidence="2">cv. Khalas</strain>
    </source>
</reference>
<protein>
    <submittedName>
        <fullName evidence="3 4">Structural maintenance of chromosomes flexible hinge domain-containing protein GMI1 isoform X1</fullName>
    </submittedName>
</protein>
<proteinExistence type="predicted"/>
<reference evidence="3 4" key="2">
    <citation type="submission" date="2025-04" db="UniProtKB">
        <authorList>
            <consortium name="RefSeq"/>
        </authorList>
    </citation>
    <scope>IDENTIFICATION</scope>
    <source>
        <tissue evidence="3 4">Young leaves</tissue>
    </source>
</reference>
<dbReference type="RefSeq" id="XP_038984969.1">
    <property type="nucleotide sequence ID" value="XM_039129041.1"/>
</dbReference>
<gene>
    <name evidence="3 4" type="primary">LOC103702510</name>
</gene>
<dbReference type="Proteomes" id="UP000228380">
    <property type="component" value="Chromosome 8"/>
</dbReference>
<evidence type="ECO:0000313" key="2">
    <source>
        <dbReference type="Proteomes" id="UP000228380"/>
    </source>
</evidence>
<sequence length="1629" mass="183025">MANRRPCKRALVEFLDGHDDDDAEKVYRFQILLPNGTSTRIALHDPAEDMLIDEFIYHIRKEVEYSAKAAHGERQRILWNEDIYLEDMHDNKIKKKICFRHFKTNKCHILRLHDGAGRSVNTFQNMWDLTPDTDLLAELPAEYTFETALADLIDNSLQAVWSNGSGERRLLSVMINEQKIVIFDSGPGMDGSEENSISKWGRMGSSNHRPSRQMAIGGKAPYLMPFFGMFGYGGPIASMHLGRHAVVSSKTKESKKVYTLHLSRDALLNKSTRKCVWRTDGGIRDPLEEEIQISPHGSFTQVEIQDLKMRFSETFKLQCFLKDVYFPYIQCDEEHASKKTSMPVEFQVNDIDLAEVQGGEVAVTNLHSCHGPDFVLRLHFVLNQENITSKSPGSVVCREANARLKCVYFPIVEGKESIERILEKLEEDGYGIKENFENFCRVSIRRLGRLLPDARWQPLPLMEAKQRRGDKAQLLKRCCRRVKCFVETDAGFSPTPSKTDLAHHDPLTLALRNFGYKSSGKESEVIIEMQKDGKPLNLSQLEKEYQDWIIQMHDRYDEELDGGEDEPVLVINPSNKKKLGITADVVRVHQAIRRKGLSWKSGQKVKILKGAIGCTKNNLYATLEYVLVEGFQGDVGGEARLICRSVFLLFLMLFWNYGFSRYSVCFLKKFVVNFCRPLGFSEELGCSLVFADGNASLDVHNSLSFPISVIDSGKFQAIDLTSWNCQLAKKEEKVPSAIDVLTGNECCLLQIDGELPIEAPVIAGYVPPAEIVAVIRPASFIHSSSPNSLDQKYILKDELEMSMEVSHMHENKGSHNVEFVYAERVKPSSRNGVHGLYIYSLRQRYPELFCKAGVYIFLFSVVCKDSSCKRKEVKVTVKPDLRVQKWRVMQDDHSPLAVNSSLVIRVGSYISYLSIACFDLYSNQIPFSSLPEAVVKIYANKLELVHVDKMKMALSSNQLLLEITDMLIECHNLDMIRPSNEAMLEVSSQVGVLSALVACKVMPGPLSSVKMQSTPGLEKNLAPGKVIDKLVLEMFDAYGNHIEAGVEVSIHLDGLCFQDHMGSIRKVNSDGCVTLCGLLKVVAGYGSKVCLSVFVDDKLVVENILQVAKRELRAVSGVPGYCTAGSHLENVVFEIFDSDGVVDEAIHGQHHTLTIKSEPLKLDGTIQYTFQHGRCIVPVIPVPQESGTFRIMAFHTHFPDLRISIEICVGLAPKLELVTVTDLGASIYQSQFSDDRIPLLLESSQCHSSQMIPSPTSLYVTSIIDDAKKLDDAMAELGLRIREHEGKIKMLDDQKTQIGKEIYDLKVLMGPQHLSQINLLINAKEKITKQIEGKSDTAAAVFCNLRKAIQILEPQEHFMEDVVGLASLLGTVSDSKLSRIFAEYLGENYMLAIVCKSYEAATALERYGADGKINRHSALHEAAATLGITINRRFPVICLEEISPYKGEIINNDPQRWLALPDPLLQSGETPAGFKGYAVNMINLDIDHLNTRTAAGYGLRETLFYRLFGKLQVYQTREHMKVAKTCIKHGAISLDGGIMRENGIILLGDCEPEIVFPVITFENQMELSRNMIDVLKQMEEKRCLLKVIDEEMSKVAEARVNDLARFRKKSKQLRAVLARKNSLENSFPS</sequence>
<dbReference type="InterPro" id="IPR036890">
    <property type="entry name" value="HATPase_C_sf"/>
</dbReference>
<dbReference type="GeneID" id="103702510"/>
<evidence type="ECO:0000313" key="3">
    <source>
        <dbReference type="RefSeq" id="XP_038984969.1"/>
    </source>
</evidence>
<dbReference type="PANTHER" id="PTHR33566:SF1">
    <property type="entry name" value="EN_SPM-LIKE TRANSPOSON-RELATED"/>
    <property type="match status" value="1"/>
</dbReference>
<keyword evidence="1" id="KW-0175">Coiled coil</keyword>
<dbReference type="Pfam" id="PF13589">
    <property type="entry name" value="HATPase_c_3"/>
    <property type="match status" value="1"/>
</dbReference>
<name>A0A8B9AEY7_PHODC</name>
<dbReference type="Gene3D" id="3.30.565.10">
    <property type="entry name" value="Histidine kinase-like ATPase, C-terminal domain"/>
    <property type="match status" value="1"/>
</dbReference>
<organism evidence="2 4">
    <name type="scientific">Phoenix dactylifera</name>
    <name type="common">Date palm</name>
    <dbReference type="NCBI Taxonomy" id="42345"/>
    <lineage>
        <taxon>Eukaryota</taxon>
        <taxon>Viridiplantae</taxon>
        <taxon>Streptophyta</taxon>
        <taxon>Embryophyta</taxon>
        <taxon>Tracheophyta</taxon>
        <taxon>Spermatophyta</taxon>
        <taxon>Magnoliopsida</taxon>
        <taxon>Liliopsida</taxon>
        <taxon>Arecaceae</taxon>
        <taxon>Coryphoideae</taxon>
        <taxon>Phoeniceae</taxon>
        <taxon>Phoenix</taxon>
    </lineage>
</organism>
<dbReference type="RefSeq" id="XP_038984970.1">
    <property type="nucleotide sequence ID" value="XM_039129042.1"/>
</dbReference>
<accession>A0A8B9AEY7</accession>
<evidence type="ECO:0000313" key="4">
    <source>
        <dbReference type="RefSeq" id="XP_038984970.1"/>
    </source>
</evidence>
<evidence type="ECO:0000256" key="1">
    <source>
        <dbReference type="SAM" id="Coils"/>
    </source>
</evidence>
<feature type="coiled-coil region" evidence="1">
    <location>
        <begin position="1267"/>
        <end position="1294"/>
    </location>
</feature>